<dbReference type="EMBL" id="JACHLE010000001">
    <property type="protein sequence ID" value="MBB4804734.1"/>
    <property type="molecule type" value="Genomic_DNA"/>
</dbReference>
<feature type="transmembrane region" description="Helical" evidence="1">
    <location>
        <begin position="173"/>
        <end position="194"/>
    </location>
</feature>
<feature type="transmembrane region" description="Helical" evidence="1">
    <location>
        <begin position="137"/>
        <end position="157"/>
    </location>
</feature>
<organism evidence="2 3">
    <name type="scientific">Chryseobacterium defluvii</name>
    <dbReference type="NCBI Taxonomy" id="160396"/>
    <lineage>
        <taxon>Bacteria</taxon>
        <taxon>Pseudomonadati</taxon>
        <taxon>Bacteroidota</taxon>
        <taxon>Flavobacteriia</taxon>
        <taxon>Flavobacteriales</taxon>
        <taxon>Weeksellaceae</taxon>
        <taxon>Chryseobacterium group</taxon>
        <taxon>Chryseobacterium</taxon>
    </lineage>
</organism>
<sequence length="201" mass="23989">MNPINTYILITFIHMLFLKKKRNNILLIVNLLISLANEICLLLIKGNSLSTNIYVFLLFIIWLSTLLSGDSIFKKYKPHAIGVFIFFCGINLLIYHNWWKPNFYNFIIGSLLYCTFFLFQSYAQLKRENFNFFTTNHYLLISSPVLFFMGMSFLFAFDSSDLFYTKIFKEITVYAFISHFVNFIYYSLINWYIYKENKSHV</sequence>
<protein>
    <recommendedName>
        <fullName evidence="4">YhhN-like protein</fullName>
    </recommendedName>
</protein>
<evidence type="ECO:0000313" key="3">
    <source>
        <dbReference type="Proteomes" id="UP000592180"/>
    </source>
</evidence>
<gene>
    <name evidence="2" type="ORF">HNP38_000006</name>
</gene>
<dbReference type="Proteomes" id="UP000592180">
    <property type="component" value="Unassembled WGS sequence"/>
</dbReference>
<feature type="transmembrane region" description="Helical" evidence="1">
    <location>
        <begin position="104"/>
        <end position="125"/>
    </location>
</feature>
<keyword evidence="3" id="KW-1185">Reference proteome</keyword>
<keyword evidence="1" id="KW-0472">Membrane</keyword>
<reference evidence="2 3" key="1">
    <citation type="submission" date="2020-08" db="EMBL/GenBank/DDBJ databases">
        <title>Functional genomics of gut bacteria from endangered species of beetles.</title>
        <authorList>
            <person name="Carlos-Shanley C."/>
        </authorList>
    </citation>
    <scope>NUCLEOTIDE SEQUENCE [LARGE SCALE GENOMIC DNA]</scope>
    <source>
        <strain evidence="2 3">S00151</strain>
    </source>
</reference>
<feature type="transmembrane region" description="Helical" evidence="1">
    <location>
        <begin position="50"/>
        <end position="68"/>
    </location>
</feature>
<accession>A0A840KA85</accession>
<name>A0A840KA85_9FLAO</name>
<feature type="transmembrane region" description="Helical" evidence="1">
    <location>
        <begin position="25"/>
        <end position="44"/>
    </location>
</feature>
<comment type="caution">
    <text evidence="2">The sequence shown here is derived from an EMBL/GenBank/DDBJ whole genome shotgun (WGS) entry which is preliminary data.</text>
</comment>
<evidence type="ECO:0000256" key="1">
    <source>
        <dbReference type="SAM" id="Phobius"/>
    </source>
</evidence>
<proteinExistence type="predicted"/>
<keyword evidence="1" id="KW-0812">Transmembrane</keyword>
<keyword evidence="1" id="KW-1133">Transmembrane helix</keyword>
<dbReference type="AlphaFoldDB" id="A0A840KA85"/>
<feature type="transmembrane region" description="Helical" evidence="1">
    <location>
        <begin position="80"/>
        <end position="98"/>
    </location>
</feature>
<evidence type="ECO:0000313" key="2">
    <source>
        <dbReference type="EMBL" id="MBB4804734.1"/>
    </source>
</evidence>
<evidence type="ECO:0008006" key="4">
    <source>
        <dbReference type="Google" id="ProtNLM"/>
    </source>
</evidence>